<accession>A0A2N5GR57</accession>
<protein>
    <recommendedName>
        <fullName evidence="5">LysM domain-containing protein</fullName>
    </recommendedName>
</protein>
<name>A0A2N5GR57_9BACI</name>
<evidence type="ECO:0000313" key="4">
    <source>
        <dbReference type="Proteomes" id="UP000235114"/>
    </source>
</evidence>
<proteinExistence type="predicted"/>
<dbReference type="Proteomes" id="UP000234951">
    <property type="component" value="Unassembled WGS sequence"/>
</dbReference>
<reference evidence="2 4" key="2">
    <citation type="submission" date="2017-12" db="EMBL/GenBank/DDBJ databases">
        <title>Comparative Functional Genomics of Dry Heat Resistant strains isolated from the Viking Spacecraft.</title>
        <authorList>
            <person name="Seuylemezian A."/>
            <person name="Cooper K."/>
            <person name="Vaishampayan P."/>
        </authorList>
    </citation>
    <scope>NUCLEOTIDE SEQUENCE [LARGE SCALE GENOMIC DNA]</scope>
    <source>
        <strain evidence="2 4">ATCC 29669</strain>
    </source>
</reference>
<dbReference type="Proteomes" id="UP000235114">
    <property type="component" value="Unassembled WGS sequence"/>
</dbReference>
<sequence>MKRIAGFICVVLVIYVIYFDLSSGTLPGVKEKKIEAKMETQLAYFESSVKPGDTVLSIIEKNIDKAVPVSIEQVITDFQSLNEGLKPTEIQIGEDYKFPEY</sequence>
<evidence type="ECO:0000313" key="3">
    <source>
        <dbReference type="Proteomes" id="UP000234951"/>
    </source>
</evidence>
<evidence type="ECO:0000313" key="2">
    <source>
        <dbReference type="EMBL" id="PLS00051.1"/>
    </source>
</evidence>
<dbReference type="RefSeq" id="WP_101575596.1">
    <property type="nucleotide sequence ID" value="NZ_PGVA01000004.1"/>
</dbReference>
<evidence type="ECO:0000313" key="1">
    <source>
        <dbReference type="EMBL" id="PLR85932.1"/>
    </source>
</evidence>
<dbReference type="EMBL" id="PGVD01000013">
    <property type="protein sequence ID" value="PLS00051.1"/>
    <property type="molecule type" value="Genomic_DNA"/>
</dbReference>
<dbReference type="OrthoDB" id="2691912at2"/>
<evidence type="ECO:0008006" key="5">
    <source>
        <dbReference type="Google" id="ProtNLM"/>
    </source>
</evidence>
<dbReference type="EMBL" id="PGVA01000004">
    <property type="protein sequence ID" value="PLR85932.1"/>
    <property type="molecule type" value="Genomic_DNA"/>
</dbReference>
<comment type="caution">
    <text evidence="1">The sequence shown here is derived from an EMBL/GenBank/DDBJ whole genome shotgun (WGS) entry which is preliminary data.</text>
</comment>
<dbReference type="AlphaFoldDB" id="A0A2N5GR57"/>
<keyword evidence="4" id="KW-1185">Reference proteome</keyword>
<gene>
    <name evidence="1" type="ORF">CU635_02520</name>
    <name evidence="2" type="ORF">CVD25_04230</name>
</gene>
<organism evidence="1 3">
    <name type="scientific">Bacillus canaveralius</name>
    <dbReference type="NCBI Taxonomy" id="1403243"/>
    <lineage>
        <taxon>Bacteria</taxon>
        <taxon>Bacillati</taxon>
        <taxon>Bacillota</taxon>
        <taxon>Bacilli</taxon>
        <taxon>Bacillales</taxon>
        <taxon>Bacillaceae</taxon>
        <taxon>Bacillus</taxon>
    </lineage>
</organism>
<reference evidence="1 3" key="1">
    <citation type="submission" date="2017-11" db="EMBL/GenBank/DDBJ databases">
        <title>Comparitive Functional Genomics of Dry Heat Resistant strains isolated from the Viking Spacecraft.</title>
        <authorList>
            <person name="Seuylemezian A."/>
            <person name="Cooper K."/>
            <person name="Vaishampayan P."/>
        </authorList>
    </citation>
    <scope>NUCLEOTIDE SEQUENCE [LARGE SCALE GENOMIC DNA]</scope>
    <source>
        <strain evidence="1 3">M4.6</strain>
    </source>
</reference>